<evidence type="ECO:0000256" key="1">
    <source>
        <dbReference type="SAM" id="MobiDB-lite"/>
    </source>
</evidence>
<sequence length="1593" mass="172727">MGIGDFVPDEFEDVVEKGTEAIGKGVENVGNTAADGLDEIGAHSAADWTRQSSRSVADGMGADVAEMRLGETDDPTKLIYGSPSKLASTVSHLRDFQAAFERIGNGLKGLQSTGWQGEAAGMFRVRMTYEPKKWFTAADAFQKAAAALDHFADTVAWAQGQARDALVVYQQAERASKEAVTAYNAKVREYNSEILTYGLTGERKDGSDALPTPPGEFTDPGAAGREAAQEQLTEARKQRDRAAELARTAVRAARATAPDKPEYGDQVRSGMKGVELSLSHGFNGMIRGGANAVSFGRSLNIMDPYNRAHPDEFATGLNATANGLLQTAKDPMGTAEQMYQDFQRDPEEGVGRLFAEVAGPKGAGLAKSGGRRGAGAARRDLDRDGAPGHGRRDGQRTTDGTDPVDLATGRMFLPQTDVSLPGALPLTFTRRVESGYSAGRWFGPSWSSTVDQRLEIDARGVVLVGDDGLLLAYPHPAPGLPTLPEAGPRWPLERTPEGHYTVTDPERGHVHHYAGPEPSGSDGTAPLHRISDRNGNVLTFTHDAHGAPTDVEHSAGYHLRITTDGARVTALHLVGGGTDGADALLVRYGYTDGDLTEVTNSSGLPLRFEYDDEHRVIAWTDTNGSRYDYVYDNRHRCVAEGGEAGHVALRIDYDGRDEATGHRVTTVTTRAGHRVRYLVNDAQQIVAETDPLGHTTHHELDRYDRPLSHTDALGRVTRLRYDMAGRLVSVLRPDGREATLAYNDLGLPTTLTGPDGATWHHAYDARGNRTAVTDPAGHTTRFTHDEQGHLTSVTDPLGATTRVRCDAAGLPVEITDPLGATTRYTRDAFGRPVTITDPLGATTHLSWTVEGQLIRHTDPNGAVQTWTYDGEGNRVSHTDAAGGTTTYEYTHFDLLAARTGPDGVRYAFEHDDQLRLTQVTNPQGLAWSYTYDPAGRLTSETDFDGRLTRYEHDPTGAVVTRTNALGQTVRLDRDELGRVVRKDAGEAGVTTFEHDAAGRLLAAVGPGAEVRYQRDRLGRIKAELVNGRVLAHTLDALGRRTGRTTPSGARSTYAYDAVGNRTRLTTSGRTMDFAYDPAGREVTRTTDALTLAHLWDPAGRLAEQLLTTGTSGPELGAGGGIGVAVGAAGPTGGPAGAVPAAGPRTRHRRYTYRPDGHLTTLADSATGTSHFDLTPTGRVTAVRADDWTETYAYDAAGNQTDATWPDDHAAPEARGDRAYTGTRITRAGRVRYEHDAAGRITLRQRARLSRKPDTWRYTWDPEDRLTSLTTPDGTHWRYTYDPLGRRTAKERLAADGETVAERVDFTYDGGTLVEQTTTPPATAGTSLPVTLTWNHAGLAPISQTERITDATTQREIDARFFAIVTDLVGTPTELIAESGETAWQSRTTLWGTTTWPRTSPAYTPLRFPGQYFDPESGLHYNVLRYYDPGAGRYLSPDPLGLAPAPNPVTYVDNPRVWCDPWGLAPYEMAEVPATTVRFSQNSVNDAAAIIDSMHKNGWKGEPIDVVRMPDGGLTTIDNTRVLAARYTSTPVLARIWDYSAPLPRELVEADRFTTRKITPETWGDAVTARIGNQSSKYRNAHPMGSDVTGWNGE</sequence>
<dbReference type="InterPro" id="IPR050708">
    <property type="entry name" value="T6SS_VgrG/RHS"/>
</dbReference>
<organism evidence="5 6">
    <name type="scientific">Streptomyces buecherae</name>
    <dbReference type="NCBI Taxonomy" id="2763006"/>
    <lineage>
        <taxon>Bacteria</taxon>
        <taxon>Bacillati</taxon>
        <taxon>Actinomycetota</taxon>
        <taxon>Actinomycetes</taxon>
        <taxon>Kitasatosporales</taxon>
        <taxon>Streptomycetaceae</taxon>
        <taxon>Streptomyces</taxon>
    </lineage>
</organism>
<feature type="domain" description="RHS protein conserved region" evidence="2">
    <location>
        <begin position="1363"/>
        <end position="1394"/>
    </location>
</feature>
<dbReference type="NCBIfam" id="TIGR03696">
    <property type="entry name" value="Rhs_assc_core"/>
    <property type="match status" value="1"/>
</dbReference>
<dbReference type="Pfam" id="PF20148">
    <property type="entry name" value="DUF6531"/>
    <property type="match status" value="1"/>
</dbReference>
<dbReference type="InterPro" id="IPR022385">
    <property type="entry name" value="Rhs_assc_core"/>
</dbReference>
<feature type="domain" description="DUF6531" evidence="3">
    <location>
        <begin position="402"/>
        <end position="472"/>
    </location>
</feature>
<dbReference type="NCBIfam" id="TIGR01643">
    <property type="entry name" value="YD_repeat_2x"/>
    <property type="match status" value="11"/>
</dbReference>
<dbReference type="InterPro" id="IPR031325">
    <property type="entry name" value="RHS_repeat"/>
</dbReference>
<dbReference type="PANTHER" id="PTHR32305:SF15">
    <property type="entry name" value="PROTEIN RHSA-RELATED"/>
    <property type="match status" value="1"/>
</dbReference>
<dbReference type="InterPro" id="IPR049082">
    <property type="entry name" value="T7SS_signal"/>
</dbReference>
<dbReference type="InterPro" id="IPR006530">
    <property type="entry name" value="YD"/>
</dbReference>
<feature type="region of interest" description="Disordered" evidence="1">
    <location>
        <begin position="361"/>
        <end position="407"/>
    </location>
</feature>
<dbReference type="Gene3D" id="2.180.10.10">
    <property type="entry name" value="RHS repeat-associated core"/>
    <property type="match status" value="3"/>
</dbReference>
<name>A0A7H8NB06_9ACTN</name>
<protein>
    <submittedName>
        <fullName evidence="5">RHS repeat protein</fullName>
    </submittedName>
</protein>
<feature type="region of interest" description="Disordered" evidence="1">
    <location>
        <begin position="201"/>
        <end position="222"/>
    </location>
</feature>
<dbReference type="InterPro" id="IPR045351">
    <property type="entry name" value="DUF6531"/>
</dbReference>
<dbReference type="Pfam" id="PF21725">
    <property type="entry name" value="T7SS_signal"/>
    <property type="match status" value="1"/>
</dbReference>
<evidence type="ECO:0000313" key="5">
    <source>
        <dbReference type="EMBL" id="QKW51710.1"/>
    </source>
</evidence>
<gene>
    <name evidence="5" type="ORF">HUT08_21730</name>
</gene>
<dbReference type="InterPro" id="IPR001826">
    <property type="entry name" value="RHS"/>
</dbReference>
<evidence type="ECO:0000259" key="3">
    <source>
        <dbReference type="Pfam" id="PF20148"/>
    </source>
</evidence>
<evidence type="ECO:0000259" key="2">
    <source>
        <dbReference type="Pfam" id="PF03527"/>
    </source>
</evidence>
<evidence type="ECO:0000259" key="4">
    <source>
        <dbReference type="Pfam" id="PF21725"/>
    </source>
</evidence>
<dbReference type="Proteomes" id="UP000509303">
    <property type="component" value="Chromosome"/>
</dbReference>
<keyword evidence="6" id="KW-1185">Reference proteome</keyword>
<dbReference type="RefSeq" id="WP_176163428.1">
    <property type="nucleotide sequence ID" value="NZ_CP054929.1"/>
</dbReference>
<feature type="domain" description="Putative T7SS secretion signal" evidence="4">
    <location>
        <begin position="12"/>
        <end position="261"/>
    </location>
</feature>
<proteinExistence type="predicted"/>
<dbReference type="EMBL" id="CP054929">
    <property type="protein sequence ID" value="QKW51710.1"/>
    <property type="molecule type" value="Genomic_DNA"/>
</dbReference>
<reference evidence="5 6" key="1">
    <citation type="submission" date="2020-06" db="EMBL/GenBank/DDBJ databases">
        <title>Genome mining for natural products.</title>
        <authorList>
            <person name="Zhang B."/>
            <person name="Shi J."/>
            <person name="Ge H."/>
        </authorList>
    </citation>
    <scope>NUCLEOTIDE SEQUENCE [LARGE SCALE GENOMIC DNA]</scope>
    <source>
        <strain evidence="5 6">NA00687</strain>
    </source>
</reference>
<dbReference type="Pfam" id="PF03527">
    <property type="entry name" value="RHS"/>
    <property type="match status" value="1"/>
</dbReference>
<feature type="compositionally biased region" description="Basic and acidic residues" evidence="1">
    <location>
        <begin position="377"/>
        <end position="396"/>
    </location>
</feature>
<accession>A0A7H8NB06</accession>
<evidence type="ECO:0000313" key="6">
    <source>
        <dbReference type="Proteomes" id="UP000509303"/>
    </source>
</evidence>
<dbReference type="SUPFAM" id="SSF69304">
    <property type="entry name" value="Tricorn protease N-terminal domain"/>
    <property type="match status" value="1"/>
</dbReference>
<dbReference type="Pfam" id="PF05593">
    <property type="entry name" value="RHS_repeat"/>
    <property type="match status" value="8"/>
</dbReference>
<dbReference type="PANTHER" id="PTHR32305">
    <property type="match status" value="1"/>
</dbReference>